<name>A0ABW5P2B8_9DEIO</name>
<sequence>MSPPHFDPVLDARLDTVLGLIRADVHADIGSDHAHLPIRLLREGRARRGVVVELNPGPLAHARRNIARAGLEDRLEVRAGNGFAPLHPGEVDSASLTGMGSATMTGILSRAAEKLPPALVLQPNDSPLALRQWARASGYHLSAERLASGYWTYPALRLERAGGADPAYADLPLAPALRYGPHLLREGSALLRRQIWADVVRLMPLAAPGRPAWAELDTARQALAFLEERQ</sequence>
<reference evidence="2" key="1">
    <citation type="journal article" date="2019" name="Int. J. Syst. Evol. Microbiol.">
        <title>The Global Catalogue of Microorganisms (GCM) 10K type strain sequencing project: providing services to taxonomists for standard genome sequencing and annotation.</title>
        <authorList>
            <consortium name="The Broad Institute Genomics Platform"/>
            <consortium name="The Broad Institute Genome Sequencing Center for Infectious Disease"/>
            <person name="Wu L."/>
            <person name="Ma J."/>
        </authorList>
    </citation>
    <scope>NUCLEOTIDE SEQUENCE [LARGE SCALE GENOMIC DNA]</scope>
    <source>
        <strain evidence="2">KCTC 33842</strain>
    </source>
</reference>
<dbReference type="PIRSF" id="PIRSF018637">
    <property type="entry name" value="TrmK"/>
    <property type="match status" value="1"/>
</dbReference>
<proteinExistence type="predicted"/>
<evidence type="ECO:0000313" key="2">
    <source>
        <dbReference type="Proteomes" id="UP001597475"/>
    </source>
</evidence>
<dbReference type="Proteomes" id="UP001597475">
    <property type="component" value="Unassembled WGS sequence"/>
</dbReference>
<dbReference type="SUPFAM" id="SSF53335">
    <property type="entry name" value="S-adenosyl-L-methionine-dependent methyltransferases"/>
    <property type="match status" value="1"/>
</dbReference>
<dbReference type="PANTHER" id="PTHR38451:SF1">
    <property type="entry name" value="TRNA (ADENINE(22)-N(1))-METHYLTRANSFERASE"/>
    <property type="match status" value="1"/>
</dbReference>
<keyword evidence="2" id="KW-1185">Reference proteome</keyword>
<dbReference type="RefSeq" id="WP_386844818.1">
    <property type="nucleotide sequence ID" value="NZ_JBHUMK010000036.1"/>
</dbReference>
<dbReference type="Pfam" id="PF04816">
    <property type="entry name" value="TrmK"/>
    <property type="match status" value="1"/>
</dbReference>
<gene>
    <name evidence="1" type="ORF">ACFSR9_08360</name>
</gene>
<dbReference type="InterPro" id="IPR029063">
    <property type="entry name" value="SAM-dependent_MTases_sf"/>
</dbReference>
<protein>
    <submittedName>
        <fullName evidence="1">tRNA (Adenine(22)-N(1))-methyltransferase TrmK</fullName>
    </submittedName>
</protein>
<dbReference type="Gene3D" id="3.40.50.150">
    <property type="entry name" value="Vaccinia Virus protein VP39"/>
    <property type="match status" value="1"/>
</dbReference>
<organism evidence="1 2">
    <name type="scientific">Deinococcus taklimakanensis</name>
    <dbReference type="NCBI Taxonomy" id="536443"/>
    <lineage>
        <taxon>Bacteria</taxon>
        <taxon>Thermotogati</taxon>
        <taxon>Deinococcota</taxon>
        <taxon>Deinococci</taxon>
        <taxon>Deinococcales</taxon>
        <taxon>Deinococcaceae</taxon>
        <taxon>Deinococcus</taxon>
    </lineage>
</organism>
<accession>A0ABW5P2B8</accession>
<dbReference type="InterPro" id="IPR006901">
    <property type="entry name" value="TrmK"/>
</dbReference>
<dbReference type="EMBL" id="JBHUMK010000036">
    <property type="protein sequence ID" value="MFD2609446.1"/>
    <property type="molecule type" value="Genomic_DNA"/>
</dbReference>
<comment type="caution">
    <text evidence="1">The sequence shown here is derived from an EMBL/GenBank/DDBJ whole genome shotgun (WGS) entry which is preliminary data.</text>
</comment>
<evidence type="ECO:0000313" key="1">
    <source>
        <dbReference type="EMBL" id="MFD2609446.1"/>
    </source>
</evidence>
<dbReference type="PANTHER" id="PTHR38451">
    <property type="entry name" value="TRNA (ADENINE(22)-N(1))-METHYLTRANSFERASE"/>
    <property type="match status" value="1"/>
</dbReference>